<evidence type="ECO:0000313" key="17">
    <source>
        <dbReference type="EMBL" id="MBP1856275.1"/>
    </source>
</evidence>
<dbReference type="InterPro" id="IPR014017">
    <property type="entry name" value="DNA_helicase_UvrD-like_C"/>
</dbReference>
<comment type="caution">
    <text evidence="17">The sequence shown here is derived from an EMBL/GenBank/DDBJ whole genome shotgun (WGS) entry which is preliminary data.</text>
</comment>
<feature type="domain" description="UvrD-like helicase C-terminal" evidence="16">
    <location>
        <begin position="524"/>
        <end position="855"/>
    </location>
</feature>
<dbReference type="NCBIfam" id="TIGR02785">
    <property type="entry name" value="addA_Gpos"/>
    <property type="match status" value="1"/>
</dbReference>
<keyword evidence="3 13" id="KW-0227">DNA damage</keyword>
<evidence type="ECO:0000313" key="18">
    <source>
        <dbReference type="Proteomes" id="UP000767291"/>
    </source>
</evidence>
<name>A0ABS4EE96_9FIRM</name>
<keyword evidence="10 13" id="KW-0413">Isomerase</keyword>
<dbReference type="InterPro" id="IPR011335">
    <property type="entry name" value="Restrct_endonuc-II-like"/>
</dbReference>
<protein>
    <recommendedName>
        <fullName evidence="13">ATP-dependent helicase/nuclease subunit A</fullName>
        <ecNumber evidence="13">3.1.-.-</ecNumber>
        <ecNumber evidence="13">5.6.2.4</ecNumber>
    </recommendedName>
    <alternativeName>
        <fullName evidence="13">ATP-dependent helicase/nuclease AddA</fullName>
    </alternativeName>
    <alternativeName>
        <fullName evidence="13">DNA 3'-5' helicase AddA</fullName>
    </alternativeName>
</protein>
<gene>
    <name evidence="13" type="primary">addA</name>
    <name evidence="17" type="ORF">J2Z43_002723</name>
</gene>
<dbReference type="InterPro" id="IPR027417">
    <property type="entry name" value="P-loop_NTPase"/>
</dbReference>
<evidence type="ECO:0000259" key="16">
    <source>
        <dbReference type="PROSITE" id="PS51217"/>
    </source>
</evidence>
<dbReference type="Gene3D" id="3.90.320.10">
    <property type="match status" value="1"/>
</dbReference>
<sequence length="1295" mass="150104">MSSPKWTKEQQEVIDNRNSDLLVSAAAGSGKTAVLVERIIQMITSKENPIDIDKLLVVTFTNAAASEMRERIGDAIVKELDKNPESKFLQNQILLLNRASITTIHSFCLDVIKSNFHTIELDPNFRIGDQTECTLLKKEALEEVFDELYEENNVGFLNLVESYAERGGDKSIQDMLLQIYSFAMTSPEPTKWLNESAEMFNIDEDFDFSDSIWAKYVLESVELELGGVMQDMRNAIDNIEGIEEIKTFTDKLKIEYRKIENILQACKMSWGETYKELSKFEFENYVKGVKRIPKDAPEYIKIYKDRSKATRDKAKKSIEEIIKTSFNKDSKSITYELKILYQLMKPISDLVLKFDERYAEKKREKSIIDFNDIEHFALKILTDKGEGGELIPSEVAIKYQETFYEIFIDEYQDSNLVQEVLLKSVSKSEHPNRFMVGDVKQSIYRFRQARPELFLSKYNDYSIEKGSRYRKIMLYKNFRSRDEVIDSINYIFENIMSVNIGEIAYTEDERLNLGASFKENECGNTVVGGATEVHLIEKNDKSKSSLKGNLSEDYNFDDEYSDSEEEHEELDNIQIEARMVGKIIKDIVKPNKEGEIQKVYDKTLNDYRPVKFKDIVILLRATSAWAPVFSEELMNMDIPTFADIGGGYFDTIEIKTLISLLQVIDNPMQDIPLIAVLKSPIFGFTPGDLVNVRVVDREGSFYEALKILSKFETVDETKANIETDTENVGELNFKAEIESEFLDTVFKSKKFLNKLEEYRIKSMYMSTFEFLWYIYNDSGYYAYVGAMPGGVQRQANLRTLFERAKQFEETSYKGIFNFINFVDKLKKSSGDIGSAKTLGENANVVRIMSIHKSKGLEFPVVICSALGKNFNMQDFRKNILYHQDLGYGPQFVDFDRRISFPSIAKETLKKKMLMENLSEEMRVLYVALTRAKEKLILTGSTKSVDKSLDKWSSNIDSSGKVSEYGIFKGRNYLDWIMPVVIKHKDSANIRENLNLDICVDDNRSKWTTRIWNRDEISINSVEIVEKDSVERIIKNIDFEKYNSNYGKFIEDSLNYRYSYNLSTVKPSSISVTDIKKIQESYDEDLSDHIFSQQNKYEISLKKPLFVQNSEVKNKISASERGTIVHMFMQLVDLNRVATIDSIKEQIDDLIKRSVITENQAAVVNPFKVYKFFKSDLGKRMLKSELISREKVIYSRVNMKDLYINDDEILRDEVNIYDDETLMMRGIIDAYFEEDGEIVLIDYKTDFVNEENTEEILNRYKKQLQLYAKALSELTGKKVKEKWIYLFGVERGFLYK</sequence>
<comment type="similarity">
    <text evidence="13">Belongs to the helicase family. AddA subfamily.</text>
</comment>
<comment type="function">
    <text evidence="13">The heterodimer acts as both an ATP-dependent DNA helicase and an ATP-dependent, dual-direction single-stranded exonuclease. Recognizes the chi site generating a DNA molecule suitable for the initiation of homologous recombination. The AddA nuclease domain is required for chi fragment generation; this subunit has the helicase and 3' -&gt; 5' nuclease activities.</text>
</comment>
<dbReference type="PROSITE" id="PS51217">
    <property type="entry name" value="UVRD_HELICASE_CTER"/>
    <property type="match status" value="1"/>
</dbReference>
<evidence type="ECO:0000256" key="13">
    <source>
        <dbReference type="HAMAP-Rule" id="MF_01451"/>
    </source>
</evidence>
<evidence type="ECO:0000256" key="3">
    <source>
        <dbReference type="ARBA" id="ARBA00022763"/>
    </source>
</evidence>
<organism evidence="17 18">
    <name type="scientific">Metaclostridioides mangenotii</name>
    <dbReference type="NCBI Taxonomy" id="1540"/>
    <lineage>
        <taxon>Bacteria</taxon>
        <taxon>Bacillati</taxon>
        <taxon>Bacillota</taxon>
        <taxon>Clostridia</taxon>
        <taxon>Peptostreptococcales</taxon>
        <taxon>Peptostreptococcaceae</taxon>
        <taxon>Metaclostridioides</taxon>
    </lineage>
</organism>
<dbReference type="SUPFAM" id="SSF52540">
    <property type="entry name" value="P-loop containing nucleoside triphosphate hydrolases"/>
    <property type="match status" value="1"/>
</dbReference>
<accession>A0ABS4EE96</accession>
<proteinExistence type="inferred from homology"/>
<keyword evidence="6 13" id="KW-0269">Exonuclease</keyword>
<comment type="catalytic activity">
    <reaction evidence="12 13">
        <text>ATP + H2O = ADP + phosphate + H(+)</text>
        <dbReference type="Rhea" id="RHEA:13065"/>
        <dbReference type="ChEBI" id="CHEBI:15377"/>
        <dbReference type="ChEBI" id="CHEBI:15378"/>
        <dbReference type="ChEBI" id="CHEBI:30616"/>
        <dbReference type="ChEBI" id="CHEBI:43474"/>
        <dbReference type="ChEBI" id="CHEBI:456216"/>
        <dbReference type="EC" id="5.6.2.4"/>
    </reaction>
</comment>
<evidence type="ECO:0000256" key="2">
    <source>
        <dbReference type="ARBA" id="ARBA00022741"/>
    </source>
</evidence>
<dbReference type="Proteomes" id="UP000767291">
    <property type="component" value="Unassembled WGS sequence"/>
</dbReference>
<dbReference type="InterPro" id="IPR011604">
    <property type="entry name" value="PDDEXK-like_dom_sf"/>
</dbReference>
<dbReference type="SUPFAM" id="SSF52980">
    <property type="entry name" value="Restriction endonuclease-like"/>
    <property type="match status" value="1"/>
</dbReference>
<dbReference type="InterPro" id="IPR014016">
    <property type="entry name" value="UvrD-like_ATP-bd"/>
</dbReference>
<dbReference type="PANTHER" id="PTHR11070:SF48">
    <property type="entry name" value="ATP-DEPENDENT HELICASE_NUCLEASE SUBUNIT A"/>
    <property type="match status" value="1"/>
</dbReference>
<dbReference type="Pfam" id="PF12705">
    <property type="entry name" value="PDDEXK_1"/>
    <property type="match status" value="1"/>
</dbReference>
<dbReference type="PROSITE" id="PS51198">
    <property type="entry name" value="UVRD_HELICASE_ATP_BIND"/>
    <property type="match status" value="1"/>
</dbReference>
<feature type="binding site" evidence="14">
    <location>
        <begin position="25"/>
        <end position="32"/>
    </location>
    <ligand>
        <name>ATP</name>
        <dbReference type="ChEBI" id="CHEBI:30616"/>
    </ligand>
</feature>
<evidence type="ECO:0000256" key="7">
    <source>
        <dbReference type="ARBA" id="ARBA00022840"/>
    </source>
</evidence>
<dbReference type="RefSeq" id="WP_209457602.1">
    <property type="nucleotide sequence ID" value="NZ_BAAACS010000017.1"/>
</dbReference>
<dbReference type="EC" id="3.1.-.-" evidence="13"/>
<dbReference type="EMBL" id="JAGGJX010000007">
    <property type="protein sequence ID" value="MBP1856275.1"/>
    <property type="molecule type" value="Genomic_DNA"/>
</dbReference>
<evidence type="ECO:0000256" key="1">
    <source>
        <dbReference type="ARBA" id="ARBA00022722"/>
    </source>
</evidence>
<keyword evidence="1 13" id="KW-0540">Nuclease</keyword>
<comment type="catalytic activity">
    <reaction evidence="11 13">
        <text>Couples ATP hydrolysis with the unwinding of duplex DNA by translocating in the 3'-5' direction.</text>
        <dbReference type="EC" id="5.6.2.4"/>
    </reaction>
</comment>
<dbReference type="InterPro" id="IPR038726">
    <property type="entry name" value="PDDEXK_AddAB-type"/>
</dbReference>
<evidence type="ECO:0000256" key="10">
    <source>
        <dbReference type="ARBA" id="ARBA00023235"/>
    </source>
</evidence>
<evidence type="ECO:0000256" key="14">
    <source>
        <dbReference type="PROSITE-ProRule" id="PRU00560"/>
    </source>
</evidence>
<dbReference type="Pfam" id="PF13361">
    <property type="entry name" value="UvrD_C"/>
    <property type="match status" value="1"/>
</dbReference>
<feature type="domain" description="UvrD-like helicase ATP-binding" evidence="15">
    <location>
        <begin position="4"/>
        <end position="481"/>
    </location>
</feature>
<dbReference type="PANTHER" id="PTHR11070">
    <property type="entry name" value="UVRD / RECB / PCRA DNA HELICASE FAMILY MEMBER"/>
    <property type="match status" value="1"/>
</dbReference>
<comment type="subunit">
    <text evidence="13">Heterodimer of AddA and AddB/RexB.</text>
</comment>
<dbReference type="InterPro" id="IPR014152">
    <property type="entry name" value="AddA"/>
</dbReference>
<dbReference type="EC" id="5.6.2.4" evidence="13"/>
<evidence type="ECO:0000256" key="4">
    <source>
        <dbReference type="ARBA" id="ARBA00022801"/>
    </source>
</evidence>
<dbReference type="Gene3D" id="3.40.50.300">
    <property type="entry name" value="P-loop containing nucleotide triphosphate hydrolases"/>
    <property type="match status" value="4"/>
</dbReference>
<evidence type="ECO:0000256" key="8">
    <source>
        <dbReference type="ARBA" id="ARBA00023125"/>
    </source>
</evidence>
<keyword evidence="18" id="KW-1185">Reference proteome</keyword>
<keyword evidence="2 13" id="KW-0547">Nucleotide-binding</keyword>
<dbReference type="HAMAP" id="MF_01451">
    <property type="entry name" value="AddA"/>
    <property type="match status" value="1"/>
</dbReference>
<keyword evidence="4 13" id="KW-0378">Hydrolase</keyword>
<dbReference type="GO" id="GO:0003678">
    <property type="term" value="F:DNA helicase activity"/>
    <property type="evidence" value="ECO:0007669"/>
    <property type="project" value="UniProtKB-EC"/>
</dbReference>
<evidence type="ECO:0000256" key="12">
    <source>
        <dbReference type="ARBA" id="ARBA00048988"/>
    </source>
</evidence>
<keyword evidence="5 13" id="KW-0347">Helicase</keyword>
<dbReference type="Pfam" id="PF00580">
    <property type="entry name" value="UvrD-helicase"/>
    <property type="match status" value="1"/>
</dbReference>
<evidence type="ECO:0000256" key="5">
    <source>
        <dbReference type="ARBA" id="ARBA00022806"/>
    </source>
</evidence>
<evidence type="ECO:0000259" key="15">
    <source>
        <dbReference type="PROSITE" id="PS51198"/>
    </source>
</evidence>
<keyword evidence="9 13" id="KW-0234">DNA repair</keyword>
<keyword evidence="7 13" id="KW-0067">ATP-binding</keyword>
<keyword evidence="8 13" id="KW-0238">DNA-binding</keyword>
<reference evidence="17 18" key="1">
    <citation type="submission" date="2021-03" db="EMBL/GenBank/DDBJ databases">
        <title>Genomic Encyclopedia of Type Strains, Phase IV (KMG-IV): sequencing the most valuable type-strain genomes for metagenomic binning, comparative biology and taxonomic classification.</title>
        <authorList>
            <person name="Goeker M."/>
        </authorList>
    </citation>
    <scope>NUCLEOTIDE SEQUENCE [LARGE SCALE GENOMIC DNA]</scope>
    <source>
        <strain evidence="17 18">DSM 1289</strain>
    </source>
</reference>
<dbReference type="InterPro" id="IPR000212">
    <property type="entry name" value="DNA_helicase_UvrD/REP"/>
</dbReference>
<comment type="cofactor">
    <cofactor evidence="13">
        <name>Mg(2+)</name>
        <dbReference type="ChEBI" id="CHEBI:18420"/>
    </cofactor>
</comment>
<evidence type="ECO:0000256" key="11">
    <source>
        <dbReference type="ARBA" id="ARBA00034617"/>
    </source>
</evidence>
<evidence type="ECO:0000256" key="6">
    <source>
        <dbReference type="ARBA" id="ARBA00022839"/>
    </source>
</evidence>
<dbReference type="GO" id="GO:0016787">
    <property type="term" value="F:hydrolase activity"/>
    <property type="evidence" value="ECO:0007669"/>
    <property type="project" value="UniProtKB-KW"/>
</dbReference>
<evidence type="ECO:0000256" key="9">
    <source>
        <dbReference type="ARBA" id="ARBA00023204"/>
    </source>
</evidence>